<reference evidence="3 4" key="1">
    <citation type="journal article" date="2012" name="Science">
        <title>The Paleozoic origin of enzymatic lignin decomposition reconstructed from 31 fungal genomes.</title>
        <authorList>
            <person name="Floudas D."/>
            <person name="Binder M."/>
            <person name="Riley R."/>
            <person name="Barry K."/>
            <person name="Blanchette R.A."/>
            <person name="Henrissat B."/>
            <person name="Martinez A.T."/>
            <person name="Otillar R."/>
            <person name="Spatafora J.W."/>
            <person name="Yadav J.S."/>
            <person name="Aerts A."/>
            <person name="Benoit I."/>
            <person name="Boyd A."/>
            <person name="Carlson A."/>
            <person name="Copeland A."/>
            <person name="Coutinho P.M."/>
            <person name="de Vries R.P."/>
            <person name="Ferreira P."/>
            <person name="Findley K."/>
            <person name="Foster B."/>
            <person name="Gaskell J."/>
            <person name="Glotzer D."/>
            <person name="Gorecki P."/>
            <person name="Heitman J."/>
            <person name="Hesse C."/>
            <person name="Hori C."/>
            <person name="Igarashi K."/>
            <person name="Jurgens J.A."/>
            <person name="Kallen N."/>
            <person name="Kersten P."/>
            <person name="Kohler A."/>
            <person name="Kuees U."/>
            <person name="Kumar T.K.A."/>
            <person name="Kuo A."/>
            <person name="LaButti K."/>
            <person name="Larrondo L.F."/>
            <person name="Lindquist E."/>
            <person name="Ling A."/>
            <person name="Lombard V."/>
            <person name="Lucas S."/>
            <person name="Lundell T."/>
            <person name="Martin R."/>
            <person name="McLaughlin D.J."/>
            <person name="Morgenstern I."/>
            <person name="Morin E."/>
            <person name="Murat C."/>
            <person name="Nagy L.G."/>
            <person name="Nolan M."/>
            <person name="Ohm R.A."/>
            <person name="Patyshakuliyeva A."/>
            <person name="Rokas A."/>
            <person name="Ruiz-Duenas F.J."/>
            <person name="Sabat G."/>
            <person name="Salamov A."/>
            <person name="Samejima M."/>
            <person name="Schmutz J."/>
            <person name="Slot J.C."/>
            <person name="St John F."/>
            <person name="Stenlid J."/>
            <person name="Sun H."/>
            <person name="Sun S."/>
            <person name="Syed K."/>
            <person name="Tsang A."/>
            <person name="Wiebenga A."/>
            <person name="Young D."/>
            <person name="Pisabarro A."/>
            <person name="Eastwood D.C."/>
            <person name="Martin F."/>
            <person name="Cullen D."/>
            <person name="Grigoriev I.V."/>
            <person name="Hibbett D.S."/>
        </authorList>
    </citation>
    <scope>NUCLEOTIDE SEQUENCE</scope>
    <source>
        <strain evidence="4">FP-58527</strain>
    </source>
</reference>
<keyword evidence="4" id="KW-1185">Reference proteome</keyword>
<dbReference type="InParanoid" id="S8EMW0"/>
<evidence type="ECO:0000313" key="4">
    <source>
        <dbReference type="Proteomes" id="UP000015241"/>
    </source>
</evidence>
<dbReference type="Proteomes" id="UP000015241">
    <property type="component" value="Unassembled WGS sequence"/>
</dbReference>
<dbReference type="HOGENOM" id="CLU_081164_0_1_1"/>
<evidence type="ECO:0000313" key="3">
    <source>
        <dbReference type="EMBL" id="EPT05508.1"/>
    </source>
</evidence>
<feature type="signal peptide" evidence="2">
    <location>
        <begin position="1"/>
        <end position="22"/>
    </location>
</feature>
<dbReference type="eggNOG" id="ENOG502SP6Y">
    <property type="taxonomic scope" value="Eukaryota"/>
</dbReference>
<protein>
    <submittedName>
        <fullName evidence="3">Uncharacterized protein</fullName>
    </submittedName>
</protein>
<feature type="compositionally biased region" description="Low complexity" evidence="1">
    <location>
        <begin position="186"/>
        <end position="212"/>
    </location>
</feature>
<evidence type="ECO:0000256" key="1">
    <source>
        <dbReference type="SAM" id="MobiDB-lite"/>
    </source>
</evidence>
<dbReference type="AlphaFoldDB" id="S8EMW0"/>
<accession>S8EMW0</accession>
<keyword evidence="2" id="KW-0732">Signal</keyword>
<organism evidence="3 4">
    <name type="scientific">Fomitopsis schrenkii</name>
    <name type="common">Brown rot fungus</name>
    <dbReference type="NCBI Taxonomy" id="2126942"/>
    <lineage>
        <taxon>Eukaryota</taxon>
        <taxon>Fungi</taxon>
        <taxon>Dikarya</taxon>
        <taxon>Basidiomycota</taxon>
        <taxon>Agaricomycotina</taxon>
        <taxon>Agaricomycetes</taxon>
        <taxon>Polyporales</taxon>
        <taxon>Fomitopsis</taxon>
    </lineage>
</organism>
<gene>
    <name evidence="3" type="ORF">FOMPIDRAFT_40723</name>
</gene>
<dbReference type="OrthoDB" id="3245657at2759"/>
<feature type="chain" id="PRO_5004563177" evidence="2">
    <location>
        <begin position="23"/>
        <end position="233"/>
    </location>
</feature>
<dbReference type="EMBL" id="KE504123">
    <property type="protein sequence ID" value="EPT05508.1"/>
    <property type="molecule type" value="Genomic_DNA"/>
</dbReference>
<evidence type="ECO:0000256" key="2">
    <source>
        <dbReference type="SAM" id="SignalP"/>
    </source>
</evidence>
<name>S8EMW0_FOMSC</name>
<sequence length="233" mass="24906">MRPSFCLVSLLHFTLQWLLVSGGVTDRIIDDTFGDSATQLQVGYTGPWNLGQNCTVCKVNPDTAQAYDGTWHDIVSNKPKPTSPHFATLKFNGTAIWVYCILANTAGHGVVIFTNVSFELDGAMAGTYEHIPNPSHAPFLYNIPAFEMTDLSIAEHTLVMTAVQGSSPSVLLFDYAVYTYDDGEPSSSSTKSTPSTQTSTSGTSTSSSGATTQNLMHSHGSSVALTNVAQLVV</sequence>
<proteinExistence type="predicted"/>
<dbReference type="Gene3D" id="2.60.120.260">
    <property type="entry name" value="Galactose-binding domain-like"/>
    <property type="match status" value="1"/>
</dbReference>
<feature type="region of interest" description="Disordered" evidence="1">
    <location>
        <begin position="184"/>
        <end position="217"/>
    </location>
</feature>